<dbReference type="SUPFAM" id="SSF81321">
    <property type="entry name" value="Family A G protein-coupled receptor-like"/>
    <property type="match status" value="1"/>
</dbReference>
<evidence type="ECO:0000259" key="6">
    <source>
        <dbReference type="PROSITE" id="PS50262"/>
    </source>
</evidence>
<feature type="domain" description="G-protein coupled receptors family 1 profile" evidence="6">
    <location>
        <begin position="30"/>
        <end position="300"/>
    </location>
</feature>
<dbReference type="EMBL" id="CAJOBH010000676">
    <property type="protein sequence ID" value="CAF3810034.1"/>
    <property type="molecule type" value="Genomic_DNA"/>
</dbReference>
<sequence length="326" mass="36676">MAPSTDSLKYTLEQLNRYLALAIFIFGSLGNILNCLVLSQRKLRSHPCASIFLVSSFLSLICILIGVPPRILAGWNLDPTNTINIACKLHAFIVFSTRTMAIWLIALATIDRWLISSTQVHRRQMSNIENVKQAIFIIVILSSISYSYMLYCYEANITDAPLSCYGKTETCRLVTDLMYTFVTTAIPLIIMIIFGVLTVVNVRHMHSRVHVHYTVASVARIPVTVRIAKLKTVDHKLLRMLIIQILLLVLLSIPQPIQELYITLKPLGSGSEYENAVQVFLYNIELLIAFIANGIPFYVYTLAGGEIFRATFLDLMKSAAEKLICK</sequence>
<dbReference type="InterPro" id="IPR017452">
    <property type="entry name" value="GPCR_Rhodpsn_7TM"/>
</dbReference>
<dbReference type="InterPro" id="IPR052954">
    <property type="entry name" value="GPCR-Ligand_Int"/>
</dbReference>
<evidence type="ECO:0000256" key="3">
    <source>
        <dbReference type="ARBA" id="ARBA00022989"/>
    </source>
</evidence>
<evidence type="ECO:0000256" key="5">
    <source>
        <dbReference type="SAM" id="Phobius"/>
    </source>
</evidence>
<evidence type="ECO:0000313" key="9">
    <source>
        <dbReference type="Proteomes" id="UP000663855"/>
    </source>
</evidence>
<protein>
    <recommendedName>
        <fullName evidence="6">G-protein coupled receptors family 1 profile domain-containing protein</fullName>
    </recommendedName>
</protein>
<dbReference type="AlphaFoldDB" id="A0A815MWL1"/>
<dbReference type="Proteomes" id="UP000681967">
    <property type="component" value="Unassembled WGS sequence"/>
</dbReference>
<keyword evidence="4 5" id="KW-0472">Membrane</keyword>
<dbReference type="PROSITE" id="PS50262">
    <property type="entry name" value="G_PROTEIN_RECEP_F1_2"/>
    <property type="match status" value="1"/>
</dbReference>
<gene>
    <name evidence="8" type="ORF">BYL167_LOCUS3482</name>
    <name evidence="7" type="ORF">CJN711_LOCUS23522</name>
</gene>
<dbReference type="Proteomes" id="UP000663855">
    <property type="component" value="Unassembled WGS sequence"/>
</dbReference>
<feature type="transmembrane region" description="Helical" evidence="5">
    <location>
        <begin position="50"/>
        <end position="69"/>
    </location>
</feature>
<organism evidence="7 9">
    <name type="scientific">Rotaria magnacalcarata</name>
    <dbReference type="NCBI Taxonomy" id="392030"/>
    <lineage>
        <taxon>Eukaryota</taxon>
        <taxon>Metazoa</taxon>
        <taxon>Spiralia</taxon>
        <taxon>Gnathifera</taxon>
        <taxon>Rotifera</taxon>
        <taxon>Eurotatoria</taxon>
        <taxon>Bdelloidea</taxon>
        <taxon>Philodinida</taxon>
        <taxon>Philodinidae</taxon>
        <taxon>Rotaria</taxon>
    </lineage>
</organism>
<dbReference type="EMBL" id="CAJNOV010010937">
    <property type="protein sequence ID" value="CAF1430177.1"/>
    <property type="molecule type" value="Genomic_DNA"/>
</dbReference>
<dbReference type="InterPro" id="IPR000276">
    <property type="entry name" value="GPCR_Rhodpsn"/>
</dbReference>
<dbReference type="PANTHER" id="PTHR46641:SF18">
    <property type="entry name" value="G-PROTEIN COUPLED RECEPTORS FAMILY 1 PROFILE DOMAIN-CONTAINING PROTEIN"/>
    <property type="match status" value="1"/>
</dbReference>
<dbReference type="Pfam" id="PF00001">
    <property type="entry name" value="7tm_1"/>
    <property type="match status" value="1"/>
</dbReference>
<feature type="transmembrane region" description="Helical" evidence="5">
    <location>
        <begin position="131"/>
        <end position="151"/>
    </location>
</feature>
<dbReference type="GO" id="GO:0016020">
    <property type="term" value="C:membrane"/>
    <property type="evidence" value="ECO:0007669"/>
    <property type="project" value="UniProtKB-SubCell"/>
</dbReference>
<evidence type="ECO:0000256" key="4">
    <source>
        <dbReference type="ARBA" id="ARBA00023136"/>
    </source>
</evidence>
<feature type="transmembrane region" description="Helical" evidence="5">
    <location>
        <begin position="237"/>
        <end position="257"/>
    </location>
</feature>
<evidence type="ECO:0000313" key="7">
    <source>
        <dbReference type="EMBL" id="CAF1430177.1"/>
    </source>
</evidence>
<name>A0A815MWL1_9BILA</name>
<feature type="transmembrane region" description="Helical" evidence="5">
    <location>
        <begin position="177"/>
        <end position="200"/>
    </location>
</feature>
<reference evidence="7" key="1">
    <citation type="submission" date="2021-02" db="EMBL/GenBank/DDBJ databases">
        <authorList>
            <person name="Nowell W R."/>
        </authorList>
    </citation>
    <scope>NUCLEOTIDE SEQUENCE</scope>
</reference>
<feature type="transmembrane region" description="Helical" evidence="5">
    <location>
        <begin position="277"/>
        <end position="300"/>
    </location>
</feature>
<evidence type="ECO:0000256" key="1">
    <source>
        <dbReference type="ARBA" id="ARBA00004370"/>
    </source>
</evidence>
<dbReference type="GO" id="GO:0004930">
    <property type="term" value="F:G protein-coupled receptor activity"/>
    <property type="evidence" value="ECO:0007669"/>
    <property type="project" value="InterPro"/>
</dbReference>
<accession>A0A815MWL1</accession>
<keyword evidence="3 5" id="KW-1133">Transmembrane helix</keyword>
<feature type="transmembrane region" description="Helical" evidence="5">
    <location>
        <begin position="18"/>
        <end position="38"/>
    </location>
</feature>
<feature type="transmembrane region" description="Helical" evidence="5">
    <location>
        <begin position="89"/>
        <end position="110"/>
    </location>
</feature>
<keyword evidence="2 5" id="KW-0812">Transmembrane</keyword>
<dbReference type="PANTHER" id="PTHR46641">
    <property type="entry name" value="FMRFAMIDE RECEPTOR-RELATED"/>
    <property type="match status" value="1"/>
</dbReference>
<dbReference type="Gene3D" id="1.20.1070.10">
    <property type="entry name" value="Rhodopsin 7-helix transmembrane proteins"/>
    <property type="match status" value="1"/>
</dbReference>
<evidence type="ECO:0000313" key="8">
    <source>
        <dbReference type="EMBL" id="CAF3810034.1"/>
    </source>
</evidence>
<comment type="caution">
    <text evidence="7">The sequence shown here is derived from an EMBL/GenBank/DDBJ whole genome shotgun (WGS) entry which is preliminary data.</text>
</comment>
<comment type="subcellular location">
    <subcellularLocation>
        <location evidence="1">Membrane</location>
    </subcellularLocation>
</comment>
<evidence type="ECO:0000256" key="2">
    <source>
        <dbReference type="ARBA" id="ARBA00022692"/>
    </source>
</evidence>
<proteinExistence type="predicted"/>